<protein>
    <recommendedName>
        <fullName evidence="3">Mitochondrial protein</fullName>
    </recommendedName>
</protein>
<evidence type="ECO:0000313" key="2">
    <source>
        <dbReference type="Proteomes" id="UP000516437"/>
    </source>
</evidence>
<dbReference type="PANTHER" id="PTHR11439">
    <property type="entry name" value="GAG-POL-RELATED RETROTRANSPOSON"/>
    <property type="match status" value="1"/>
</dbReference>
<dbReference type="EMBL" id="RXIC02000021">
    <property type="protein sequence ID" value="KAB1219928.1"/>
    <property type="molecule type" value="Genomic_DNA"/>
</dbReference>
<sequence>MDPNLKLSKDVEQLLPDPGVYRRLIGRLLYLTLTRPDIYFSMHLPSQFMSQPRQPYLTTGHRILRYVKGTLGQGLFFSVASPLQLNGYCDSDWASCPDTRRSTSSYCVLLGLSLIS</sequence>
<evidence type="ECO:0000313" key="1">
    <source>
        <dbReference type="EMBL" id="KAB1219928.1"/>
    </source>
</evidence>
<reference evidence="1 2" key="1">
    <citation type="journal article" date="2019" name="Plant Biotechnol. J.">
        <title>The red bayberry genome and genetic basis of sex determination.</title>
        <authorList>
            <person name="Jia H.M."/>
            <person name="Jia H.J."/>
            <person name="Cai Q.L."/>
            <person name="Wang Y."/>
            <person name="Zhao H.B."/>
            <person name="Yang W.F."/>
            <person name="Wang G.Y."/>
            <person name="Li Y.H."/>
            <person name="Zhan D.L."/>
            <person name="Shen Y.T."/>
            <person name="Niu Q.F."/>
            <person name="Chang L."/>
            <person name="Qiu J."/>
            <person name="Zhao L."/>
            <person name="Xie H.B."/>
            <person name="Fu W.Y."/>
            <person name="Jin J."/>
            <person name="Li X.W."/>
            <person name="Jiao Y."/>
            <person name="Zhou C.C."/>
            <person name="Tu T."/>
            <person name="Chai C.Y."/>
            <person name="Gao J.L."/>
            <person name="Fan L.J."/>
            <person name="van de Weg E."/>
            <person name="Wang J.Y."/>
            <person name="Gao Z.S."/>
        </authorList>
    </citation>
    <scope>NUCLEOTIDE SEQUENCE [LARGE SCALE GENOMIC DNA]</scope>
    <source>
        <tissue evidence="1">Leaves</tissue>
    </source>
</reference>
<dbReference type="OrthoDB" id="1746074at2759"/>
<keyword evidence="2" id="KW-1185">Reference proteome</keyword>
<dbReference type="AlphaFoldDB" id="A0A6A1W8A8"/>
<dbReference type="PANTHER" id="PTHR11439:SF494">
    <property type="entry name" value="CYSTEINE-RICH RLK (RECEPTOR-LIKE PROTEIN KINASE) 8"/>
    <property type="match status" value="1"/>
</dbReference>
<evidence type="ECO:0008006" key="3">
    <source>
        <dbReference type="Google" id="ProtNLM"/>
    </source>
</evidence>
<organism evidence="1 2">
    <name type="scientific">Morella rubra</name>
    <name type="common">Chinese bayberry</name>
    <dbReference type="NCBI Taxonomy" id="262757"/>
    <lineage>
        <taxon>Eukaryota</taxon>
        <taxon>Viridiplantae</taxon>
        <taxon>Streptophyta</taxon>
        <taxon>Embryophyta</taxon>
        <taxon>Tracheophyta</taxon>
        <taxon>Spermatophyta</taxon>
        <taxon>Magnoliopsida</taxon>
        <taxon>eudicotyledons</taxon>
        <taxon>Gunneridae</taxon>
        <taxon>Pentapetalae</taxon>
        <taxon>rosids</taxon>
        <taxon>fabids</taxon>
        <taxon>Fagales</taxon>
        <taxon>Myricaceae</taxon>
        <taxon>Morella</taxon>
    </lineage>
</organism>
<proteinExistence type="predicted"/>
<comment type="caution">
    <text evidence="1">The sequence shown here is derived from an EMBL/GenBank/DDBJ whole genome shotgun (WGS) entry which is preliminary data.</text>
</comment>
<name>A0A6A1W8A8_9ROSI</name>
<gene>
    <name evidence="1" type="ORF">CJ030_MR3G009570</name>
</gene>
<accession>A0A6A1W8A8</accession>
<dbReference type="Proteomes" id="UP000516437">
    <property type="component" value="Chromosome 3"/>
</dbReference>